<feature type="signal peptide" evidence="5">
    <location>
        <begin position="1"/>
        <end position="20"/>
    </location>
</feature>
<keyword evidence="5" id="KW-0732">Signal</keyword>
<dbReference type="CDD" id="cd21175">
    <property type="entry name" value="LPMO_AA9"/>
    <property type="match status" value="1"/>
</dbReference>
<reference evidence="7" key="1">
    <citation type="journal article" date="2020" name="Stud. Mycol.">
        <title>101 Dothideomycetes genomes: a test case for predicting lifestyles and emergence of pathogens.</title>
        <authorList>
            <person name="Haridas S."/>
            <person name="Albert R."/>
            <person name="Binder M."/>
            <person name="Bloem J."/>
            <person name="Labutti K."/>
            <person name="Salamov A."/>
            <person name="Andreopoulos B."/>
            <person name="Baker S."/>
            <person name="Barry K."/>
            <person name="Bills G."/>
            <person name="Bluhm B."/>
            <person name="Cannon C."/>
            <person name="Castanera R."/>
            <person name="Culley D."/>
            <person name="Daum C."/>
            <person name="Ezra D."/>
            <person name="Gonzalez J."/>
            <person name="Henrissat B."/>
            <person name="Kuo A."/>
            <person name="Liang C."/>
            <person name="Lipzen A."/>
            <person name="Lutzoni F."/>
            <person name="Magnuson J."/>
            <person name="Mondo S."/>
            <person name="Nolan M."/>
            <person name="Ohm R."/>
            <person name="Pangilinan J."/>
            <person name="Park H.-J."/>
            <person name="Ramirez L."/>
            <person name="Alfaro M."/>
            <person name="Sun H."/>
            <person name="Tritt A."/>
            <person name="Yoshinaga Y."/>
            <person name="Zwiers L.-H."/>
            <person name="Turgeon B."/>
            <person name="Goodwin S."/>
            <person name="Spatafora J."/>
            <person name="Crous P."/>
            <person name="Grigoriev I."/>
        </authorList>
    </citation>
    <scope>NUCLEOTIDE SEQUENCE</scope>
    <source>
        <strain evidence="7">CBS 473.64</strain>
    </source>
</reference>
<keyword evidence="7" id="KW-0378">Hydrolase</keyword>
<dbReference type="InterPro" id="IPR005103">
    <property type="entry name" value="AA9_LPMO"/>
</dbReference>
<dbReference type="PANTHER" id="PTHR33353">
    <property type="entry name" value="PUTATIVE (AFU_ORTHOLOGUE AFUA_1G12560)-RELATED"/>
    <property type="match status" value="1"/>
</dbReference>
<dbReference type="GO" id="GO:0005576">
    <property type="term" value="C:extracellular region"/>
    <property type="evidence" value="ECO:0007669"/>
    <property type="project" value="UniProtKB-SubCell"/>
</dbReference>
<keyword evidence="8" id="KW-1185">Reference proteome</keyword>
<evidence type="ECO:0000313" key="8">
    <source>
        <dbReference type="Proteomes" id="UP000799753"/>
    </source>
</evidence>
<dbReference type="OrthoDB" id="4849160at2759"/>
<evidence type="ECO:0000259" key="6">
    <source>
        <dbReference type="Pfam" id="PF03443"/>
    </source>
</evidence>
<evidence type="ECO:0000256" key="1">
    <source>
        <dbReference type="ARBA" id="ARBA00001973"/>
    </source>
</evidence>
<keyword evidence="4" id="KW-1015">Disulfide bond</keyword>
<gene>
    <name evidence="7" type="ORF">P280DRAFT_472326</name>
</gene>
<dbReference type="Gene3D" id="2.70.50.70">
    <property type="match status" value="1"/>
</dbReference>
<feature type="domain" description="Auxiliary Activity family 9 catalytic" evidence="6">
    <location>
        <begin position="19"/>
        <end position="243"/>
    </location>
</feature>
<evidence type="ECO:0000256" key="5">
    <source>
        <dbReference type="SAM" id="SignalP"/>
    </source>
</evidence>
<evidence type="ECO:0000256" key="4">
    <source>
        <dbReference type="ARBA" id="ARBA00023157"/>
    </source>
</evidence>
<dbReference type="AlphaFoldDB" id="A0A6A6RPU3"/>
<evidence type="ECO:0000313" key="7">
    <source>
        <dbReference type="EMBL" id="KAF2637155.1"/>
    </source>
</evidence>
<comment type="cofactor">
    <cofactor evidence="1">
        <name>Cu(2+)</name>
        <dbReference type="ChEBI" id="CHEBI:29036"/>
    </cofactor>
</comment>
<dbReference type="EMBL" id="MU006794">
    <property type="protein sequence ID" value="KAF2637155.1"/>
    <property type="molecule type" value="Genomic_DNA"/>
</dbReference>
<evidence type="ECO:0000256" key="2">
    <source>
        <dbReference type="ARBA" id="ARBA00004613"/>
    </source>
</evidence>
<name>A0A6A6RPU3_9PLEO</name>
<dbReference type="PANTHER" id="PTHR33353:SF34">
    <property type="entry name" value="ENDO-BETA-1,4-GLUCANASE D"/>
    <property type="match status" value="1"/>
</dbReference>
<dbReference type="Pfam" id="PF03443">
    <property type="entry name" value="AA9"/>
    <property type="match status" value="1"/>
</dbReference>
<keyword evidence="3" id="KW-0964">Secreted</keyword>
<protein>
    <submittedName>
        <fullName evidence="7">Glycoside hydrolase</fullName>
    </submittedName>
</protein>
<accession>A0A6A6RPU3</accession>
<dbReference type="Proteomes" id="UP000799753">
    <property type="component" value="Unassembled WGS sequence"/>
</dbReference>
<feature type="chain" id="PRO_5025457670" evidence="5">
    <location>
        <begin position="21"/>
        <end position="267"/>
    </location>
</feature>
<comment type="subcellular location">
    <subcellularLocation>
        <location evidence="2">Secreted</location>
    </subcellularLocation>
</comment>
<sequence>MRLSTAASFAVLIPTIAAHARVTKITTSKGVVYPGWDPEMALSSDPLPALAAWSASNLGNIFVQPSQFNTSDITCHYNSAPGSTHVNTTAGDTLKMQWNEWPVSHKGPVLSYLADCNGSCANANKETLQWVKIDEVGWLNSSGMAVLGGTWASDVLIANNASWSVKLPERLEVGNYVLRHEIWALHTAEQVNGAQAYPQCVNLRVKRGAVGDPEGVALGNGTVGSKLYGMNDKGIKVDIHNNLTGYAIPGPKLSSLATPVKQPNEKR</sequence>
<organism evidence="7 8">
    <name type="scientific">Massarina eburnea CBS 473.64</name>
    <dbReference type="NCBI Taxonomy" id="1395130"/>
    <lineage>
        <taxon>Eukaryota</taxon>
        <taxon>Fungi</taxon>
        <taxon>Dikarya</taxon>
        <taxon>Ascomycota</taxon>
        <taxon>Pezizomycotina</taxon>
        <taxon>Dothideomycetes</taxon>
        <taxon>Pleosporomycetidae</taxon>
        <taxon>Pleosporales</taxon>
        <taxon>Massarineae</taxon>
        <taxon>Massarinaceae</taxon>
        <taxon>Massarina</taxon>
    </lineage>
</organism>
<evidence type="ECO:0000256" key="3">
    <source>
        <dbReference type="ARBA" id="ARBA00022525"/>
    </source>
</evidence>
<dbReference type="InterPro" id="IPR049892">
    <property type="entry name" value="AA9"/>
</dbReference>
<proteinExistence type="predicted"/>
<dbReference type="GO" id="GO:0016787">
    <property type="term" value="F:hydrolase activity"/>
    <property type="evidence" value="ECO:0007669"/>
    <property type="project" value="UniProtKB-KW"/>
</dbReference>